<reference evidence="2" key="1">
    <citation type="submission" date="2020-04" db="EMBL/GenBank/DDBJ databases">
        <authorList>
            <person name="Chiriac C."/>
            <person name="Salcher M."/>
            <person name="Ghai R."/>
            <person name="Kavagutti S V."/>
        </authorList>
    </citation>
    <scope>NUCLEOTIDE SEQUENCE</scope>
</reference>
<dbReference type="InterPro" id="IPR027417">
    <property type="entry name" value="P-loop_NTPase"/>
</dbReference>
<dbReference type="InterPro" id="IPR050764">
    <property type="entry name" value="CbbQ/NirQ/NorQ/GpvN"/>
</dbReference>
<name>A0A6J5KSX9_9CAUD</name>
<organism evidence="2">
    <name type="scientific">uncultured Caudovirales phage</name>
    <dbReference type="NCBI Taxonomy" id="2100421"/>
    <lineage>
        <taxon>Viruses</taxon>
        <taxon>Duplodnaviria</taxon>
        <taxon>Heunggongvirae</taxon>
        <taxon>Uroviricota</taxon>
        <taxon>Caudoviricetes</taxon>
        <taxon>Peduoviridae</taxon>
        <taxon>Maltschvirus</taxon>
        <taxon>Maltschvirus maltsch</taxon>
    </lineage>
</organism>
<sequence length="450" mass="49956">MSRKSSYATEDMQSSFLTAVQSFYGKDILTVAEIKAYLKTEDLPFPHFILRDEGRKVSYGKYSVSMAGGVRPLKPLTPMAPFLKKVESIPMSEKTIPSKVMSMQADVSCTVPDRDPTYVPFGNYSDIEKIISSKIFFPVYVTGLSGNGKTMSIMQACAKLKRELLRINVTEETDELDLIGGTELVDGSTVNREGAVLLAMRRGSVLLIDEGDLNNTKILCLMPILEGKPYFNKKTGEVISPAEGFNIFITGNTKGKGSEDGRFVGTKVMNEAFLERFSITMEQEYPSPAVEKKIVLKNMELVNCVDDDFATKLTTWSEIIRKSFFEGATDELITTRRLVHIVKTFAIFKDRIKSVNLALNRFDTETKNSFLDLYTKVDTPVVATIISNADLHNEVTVTDDISTGSKYVSSHGRTTEISAIKLLSSKLDLNDIIAETVNSHRMAQAAEAPF</sequence>
<dbReference type="PANTHER" id="PTHR42759:SF1">
    <property type="entry name" value="MAGNESIUM-CHELATASE SUBUNIT CHLD"/>
    <property type="match status" value="1"/>
</dbReference>
<dbReference type="EMBL" id="LR796178">
    <property type="protein sequence ID" value="CAB4124346.1"/>
    <property type="molecule type" value="Genomic_DNA"/>
</dbReference>
<dbReference type="GO" id="GO:0016887">
    <property type="term" value="F:ATP hydrolysis activity"/>
    <property type="evidence" value="ECO:0007669"/>
    <property type="project" value="InterPro"/>
</dbReference>
<proteinExistence type="predicted"/>
<gene>
    <name evidence="2" type="ORF">UFOVP49_184</name>
</gene>
<dbReference type="InterPro" id="IPR011704">
    <property type="entry name" value="ATPase_dyneun-rel_AAA"/>
</dbReference>
<dbReference type="GO" id="GO:0005524">
    <property type="term" value="F:ATP binding"/>
    <property type="evidence" value="ECO:0007669"/>
    <property type="project" value="InterPro"/>
</dbReference>
<dbReference type="Gene3D" id="3.40.50.300">
    <property type="entry name" value="P-loop containing nucleotide triphosphate hydrolases"/>
    <property type="match status" value="1"/>
</dbReference>
<evidence type="ECO:0000259" key="1">
    <source>
        <dbReference type="Pfam" id="PF07728"/>
    </source>
</evidence>
<protein>
    <submittedName>
        <fullName evidence="2">PD_CobS, cobaltochelatase, CobS subunit</fullName>
    </submittedName>
</protein>
<evidence type="ECO:0000313" key="2">
    <source>
        <dbReference type="EMBL" id="CAB4124346.1"/>
    </source>
</evidence>
<accession>A0A6J5KSX9</accession>
<dbReference type="PANTHER" id="PTHR42759">
    <property type="entry name" value="MOXR FAMILY PROTEIN"/>
    <property type="match status" value="1"/>
</dbReference>
<dbReference type="SUPFAM" id="SSF52540">
    <property type="entry name" value="P-loop containing nucleoside triphosphate hydrolases"/>
    <property type="match status" value="1"/>
</dbReference>
<dbReference type="Pfam" id="PF07728">
    <property type="entry name" value="AAA_5"/>
    <property type="match status" value="1"/>
</dbReference>
<feature type="domain" description="ATPase dynein-related AAA" evidence="1">
    <location>
        <begin position="139"/>
        <end position="276"/>
    </location>
</feature>